<keyword evidence="10" id="KW-0275">Fatty acid biosynthesis</keyword>
<sequence length="365" mass="39641">MAPFALTFTHESGEAAEVINASPCDVNEQFKQLQSDHVLVRFLAFPVNPQDLLAVAGKYPVRPRYTLPDGSHIAGNDGVGRVERIGREVTTLKPGDIVLPKRHGLGTWREFAVLPASELLIIPPQIQPVAASLLKMGFAPAYLLLEDIRTLRPGDWIVVNAGLGVIPQMIAQFAKLRGCHTVATIRDRDGLEDARAILRANGVDIIVTEEALSAHGPGADATLATIVAEKRITLAVDCVFGKSGDVIAHLLAPGGTFVNYGSLGGPDGIVQLSQELLFWKQIKFCNFRLSQQLSTRSDGEQERLFAWFVALIASGQLVPPVVDVVYWNPDDKKALSDSARTALNRATSRQTGMRKQVFSLVHVLC</sequence>
<evidence type="ECO:0000256" key="7">
    <source>
        <dbReference type="ARBA" id="ARBA00023002"/>
    </source>
</evidence>
<evidence type="ECO:0000256" key="1">
    <source>
        <dbReference type="ARBA" id="ARBA00004173"/>
    </source>
</evidence>
<evidence type="ECO:0000256" key="2">
    <source>
        <dbReference type="ARBA" id="ARBA00010371"/>
    </source>
</evidence>
<dbReference type="InterPro" id="IPR013149">
    <property type="entry name" value="ADH-like_C"/>
</dbReference>
<dbReference type="EMBL" id="ML995850">
    <property type="protein sequence ID" value="KAF2767931.1"/>
    <property type="molecule type" value="Genomic_DNA"/>
</dbReference>
<keyword evidence="3" id="KW-0444">Lipid biosynthesis</keyword>
<accession>A0A6G1L4T1</accession>
<dbReference type="PANTHER" id="PTHR43981">
    <property type="entry name" value="ENOYL-[ACYL-CARRIER-PROTEIN] REDUCTASE, MITOCHONDRIAL"/>
    <property type="match status" value="1"/>
</dbReference>
<dbReference type="Pfam" id="PF08240">
    <property type="entry name" value="ADH_N"/>
    <property type="match status" value="1"/>
</dbReference>
<dbReference type="InterPro" id="IPR036291">
    <property type="entry name" value="NAD(P)-bd_dom_sf"/>
</dbReference>
<dbReference type="OrthoDB" id="7482721at2759"/>
<dbReference type="GO" id="GO:0006633">
    <property type="term" value="P:fatty acid biosynthetic process"/>
    <property type="evidence" value="ECO:0007669"/>
    <property type="project" value="UniProtKB-KW"/>
</dbReference>
<dbReference type="PANTHER" id="PTHR43981:SF2">
    <property type="entry name" value="ENOYL-[ACYL-CARRIER-PROTEIN] REDUCTASE, MITOCHONDRIAL"/>
    <property type="match status" value="1"/>
</dbReference>
<keyword evidence="8" id="KW-0443">Lipid metabolism</keyword>
<dbReference type="GO" id="GO:0141148">
    <property type="term" value="F:enoyl-[acyl-carrier-protein] reductase (NADPH) activity"/>
    <property type="evidence" value="ECO:0007669"/>
    <property type="project" value="UniProtKB-EC"/>
</dbReference>
<dbReference type="GO" id="GO:0005739">
    <property type="term" value="C:mitochondrion"/>
    <property type="evidence" value="ECO:0007669"/>
    <property type="project" value="UniProtKB-SubCell"/>
</dbReference>
<evidence type="ECO:0000256" key="5">
    <source>
        <dbReference type="ARBA" id="ARBA00022857"/>
    </source>
</evidence>
<reference evidence="14" key="1">
    <citation type="journal article" date="2020" name="Stud. Mycol.">
        <title>101 Dothideomycetes genomes: a test case for predicting lifestyles and emergence of pathogens.</title>
        <authorList>
            <person name="Haridas S."/>
            <person name="Albert R."/>
            <person name="Binder M."/>
            <person name="Bloem J."/>
            <person name="Labutti K."/>
            <person name="Salamov A."/>
            <person name="Andreopoulos B."/>
            <person name="Baker S."/>
            <person name="Barry K."/>
            <person name="Bills G."/>
            <person name="Bluhm B."/>
            <person name="Cannon C."/>
            <person name="Castanera R."/>
            <person name="Culley D."/>
            <person name="Daum C."/>
            <person name="Ezra D."/>
            <person name="Gonzalez J."/>
            <person name="Henrissat B."/>
            <person name="Kuo A."/>
            <person name="Liang C."/>
            <person name="Lipzen A."/>
            <person name="Lutzoni F."/>
            <person name="Magnuson J."/>
            <person name="Mondo S."/>
            <person name="Nolan M."/>
            <person name="Ohm R."/>
            <person name="Pangilinan J."/>
            <person name="Park H.-J."/>
            <person name="Ramirez L."/>
            <person name="Alfaro M."/>
            <person name="Sun H."/>
            <person name="Tritt A."/>
            <person name="Yoshinaga Y."/>
            <person name="Zwiers L.-H."/>
            <person name="Turgeon B."/>
            <person name="Goodwin S."/>
            <person name="Spatafora J."/>
            <person name="Crous P."/>
            <person name="Grigoriev I."/>
        </authorList>
    </citation>
    <scope>NUCLEOTIDE SEQUENCE</scope>
    <source>
        <strain evidence="14">CBS 116005</strain>
    </source>
</reference>
<evidence type="ECO:0000313" key="15">
    <source>
        <dbReference type="Proteomes" id="UP000799436"/>
    </source>
</evidence>
<evidence type="ECO:0000256" key="8">
    <source>
        <dbReference type="ARBA" id="ARBA00023098"/>
    </source>
</evidence>
<dbReference type="InterPro" id="IPR011032">
    <property type="entry name" value="GroES-like_sf"/>
</dbReference>
<protein>
    <recommendedName>
        <fullName evidence="11">enoyl-[acyl-carrier-protein] reductase</fullName>
        <ecNumber evidence="11">1.3.1.104</ecNumber>
    </recommendedName>
</protein>
<dbReference type="SMART" id="SM00829">
    <property type="entry name" value="PKS_ER"/>
    <property type="match status" value="1"/>
</dbReference>
<keyword evidence="7" id="KW-0560">Oxidoreductase</keyword>
<dbReference type="AlphaFoldDB" id="A0A6G1L4T1"/>
<organism evidence="14 15">
    <name type="scientific">Teratosphaeria nubilosa</name>
    <dbReference type="NCBI Taxonomy" id="161662"/>
    <lineage>
        <taxon>Eukaryota</taxon>
        <taxon>Fungi</taxon>
        <taxon>Dikarya</taxon>
        <taxon>Ascomycota</taxon>
        <taxon>Pezizomycotina</taxon>
        <taxon>Dothideomycetes</taxon>
        <taxon>Dothideomycetidae</taxon>
        <taxon>Mycosphaerellales</taxon>
        <taxon>Teratosphaeriaceae</taxon>
        <taxon>Teratosphaeria</taxon>
    </lineage>
</organism>
<dbReference type="EC" id="1.3.1.104" evidence="11"/>
<dbReference type="SUPFAM" id="SSF50129">
    <property type="entry name" value="GroES-like"/>
    <property type="match status" value="1"/>
</dbReference>
<comment type="catalytic activity">
    <reaction evidence="12">
        <text>a 2,3-saturated acyl-[ACP] + NADP(+) = a (2E)-enoyl-[ACP] + NADPH + H(+)</text>
        <dbReference type="Rhea" id="RHEA:22564"/>
        <dbReference type="Rhea" id="RHEA-COMP:9925"/>
        <dbReference type="Rhea" id="RHEA-COMP:9926"/>
        <dbReference type="ChEBI" id="CHEBI:15378"/>
        <dbReference type="ChEBI" id="CHEBI:57783"/>
        <dbReference type="ChEBI" id="CHEBI:58349"/>
        <dbReference type="ChEBI" id="CHEBI:78784"/>
        <dbReference type="ChEBI" id="CHEBI:78785"/>
        <dbReference type="EC" id="1.3.1.104"/>
    </reaction>
</comment>
<evidence type="ECO:0000256" key="3">
    <source>
        <dbReference type="ARBA" id="ARBA00022516"/>
    </source>
</evidence>
<evidence type="ECO:0000256" key="10">
    <source>
        <dbReference type="ARBA" id="ARBA00023160"/>
    </source>
</evidence>
<keyword evidence="15" id="KW-1185">Reference proteome</keyword>
<dbReference type="SUPFAM" id="SSF51735">
    <property type="entry name" value="NAD(P)-binding Rossmann-fold domains"/>
    <property type="match status" value="1"/>
</dbReference>
<evidence type="ECO:0000256" key="11">
    <source>
        <dbReference type="ARBA" id="ARBA00038963"/>
    </source>
</evidence>
<dbReference type="InterPro" id="IPR013154">
    <property type="entry name" value="ADH-like_N"/>
</dbReference>
<comment type="similarity">
    <text evidence="2">Belongs to the zinc-containing alcohol dehydrogenase family. Quinone oxidoreductase subfamily.</text>
</comment>
<dbReference type="InterPro" id="IPR051034">
    <property type="entry name" value="Mito_Enoyl-ACP_Reductase"/>
</dbReference>
<dbReference type="CDD" id="cd08290">
    <property type="entry name" value="ETR"/>
    <property type="match status" value="1"/>
</dbReference>
<evidence type="ECO:0000256" key="9">
    <source>
        <dbReference type="ARBA" id="ARBA00023128"/>
    </source>
</evidence>
<evidence type="ECO:0000256" key="12">
    <source>
        <dbReference type="ARBA" id="ARBA00048843"/>
    </source>
</evidence>
<feature type="domain" description="Enoyl reductase (ER)" evidence="13">
    <location>
        <begin position="15"/>
        <end position="351"/>
    </location>
</feature>
<keyword evidence="4" id="KW-0276">Fatty acid metabolism</keyword>
<keyword evidence="5" id="KW-0521">NADP</keyword>
<keyword evidence="9" id="KW-0496">Mitochondrion</keyword>
<keyword evidence="6" id="KW-0809">Transit peptide</keyword>
<comment type="subcellular location">
    <subcellularLocation>
        <location evidence="1">Mitochondrion</location>
    </subcellularLocation>
</comment>
<gene>
    <name evidence="14" type="ORF">EJ03DRAFT_328810</name>
</gene>
<evidence type="ECO:0000256" key="6">
    <source>
        <dbReference type="ARBA" id="ARBA00022946"/>
    </source>
</evidence>
<dbReference type="Gene3D" id="3.90.180.10">
    <property type="entry name" value="Medium-chain alcohol dehydrogenases, catalytic domain"/>
    <property type="match status" value="1"/>
</dbReference>
<proteinExistence type="inferred from homology"/>
<dbReference type="Proteomes" id="UP000799436">
    <property type="component" value="Unassembled WGS sequence"/>
</dbReference>
<evidence type="ECO:0000256" key="4">
    <source>
        <dbReference type="ARBA" id="ARBA00022832"/>
    </source>
</evidence>
<dbReference type="InterPro" id="IPR020843">
    <property type="entry name" value="ER"/>
</dbReference>
<dbReference type="Pfam" id="PF00107">
    <property type="entry name" value="ADH_zinc_N"/>
    <property type="match status" value="1"/>
</dbReference>
<dbReference type="Gene3D" id="3.40.50.720">
    <property type="entry name" value="NAD(P)-binding Rossmann-like Domain"/>
    <property type="match status" value="1"/>
</dbReference>
<name>A0A6G1L4T1_9PEZI</name>
<evidence type="ECO:0000259" key="13">
    <source>
        <dbReference type="SMART" id="SM00829"/>
    </source>
</evidence>
<evidence type="ECO:0000313" key="14">
    <source>
        <dbReference type="EMBL" id="KAF2767931.1"/>
    </source>
</evidence>